<organism evidence="1 2">
    <name type="scientific">Delftia phage PhiW-14</name>
    <name type="common">Deftia acidovorans bacteriophage phiW-14</name>
    <dbReference type="NCBI Taxonomy" id="665032"/>
    <lineage>
        <taxon>Viruses</taxon>
        <taxon>Duplodnaviria</taxon>
        <taxon>Heunggongvirae</taxon>
        <taxon>Uroviricota</taxon>
        <taxon>Caudoviricetes</taxon>
        <taxon>Ionavirus</taxon>
        <taxon>Ionavirus W14</taxon>
    </lineage>
</organism>
<keyword evidence="2" id="KW-1185">Reference proteome</keyword>
<dbReference type="KEGG" id="vg:8684081"/>
<reference evidence="2" key="1">
    <citation type="submission" date="2009-07" db="EMBL/GenBank/DDBJ databases">
        <authorList>
            <person name="Kropinski A.M."/>
            <person name="Villegas A."/>
            <person name="Lingohr E.J."/>
        </authorList>
    </citation>
    <scope>NUCLEOTIDE SEQUENCE [LARGE SCALE GENOMIC DNA]</scope>
</reference>
<evidence type="ECO:0000313" key="1">
    <source>
        <dbReference type="EMBL" id="ACV50155.1"/>
    </source>
</evidence>
<dbReference type="GeneID" id="8684081"/>
<accession>C9DGA4</accession>
<dbReference type="RefSeq" id="YP_003358987.1">
    <property type="nucleotide sequence ID" value="NC_013697.1"/>
</dbReference>
<proteinExistence type="predicted"/>
<name>C9DGA4_BPW14</name>
<evidence type="ECO:0000313" key="2">
    <source>
        <dbReference type="Proteomes" id="UP000008986"/>
    </source>
</evidence>
<organismHost>
    <name type="scientific">Delftia acidovorans</name>
    <name type="common">Pseudomonas acidovorans</name>
    <name type="synonym">Comamonas acidovorans</name>
    <dbReference type="NCBI Taxonomy" id="80866"/>
</organismHost>
<protein>
    <submittedName>
        <fullName evidence="1">Uncharacterized protein</fullName>
    </submittedName>
</protein>
<sequence length="164" mass="18230">MTEATKTFEPSNFLQSEEEIQAWLDEMSMEAAKARARLAAKAEAPDVVHTLRLDEIELVEVVELCTGHAPSINDIREVGYDHRLGTVTIFIKHGPDGVGPIKIQYGIPREIVDLDAGKRLKAARIWAAEQDLAAALLERDEIEKEITYAKQCLAAAKEMPDGYQ</sequence>
<dbReference type="EMBL" id="GQ357915">
    <property type="protein sequence ID" value="ACV50155.1"/>
    <property type="molecule type" value="Genomic_DNA"/>
</dbReference>
<gene>
    <name evidence="1" type="primary">133</name>
</gene>
<dbReference type="Proteomes" id="UP000008986">
    <property type="component" value="Segment"/>
</dbReference>